<dbReference type="AlphaFoldDB" id="K0KPR9"/>
<evidence type="ECO:0000313" key="1">
    <source>
        <dbReference type="EMBL" id="CCH45006.1"/>
    </source>
</evidence>
<comment type="caution">
    <text evidence="1">The sequence shown here is derived from an EMBL/GenBank/DDBJ whole genome shotgun (WGS) entry which is preliminary data.</text>
</comment>
<accession>K0KPR9</accession>
<protein>
    <submittedName>
        <fullName evidence="1">Uncharacterized protein</fullName>
    </submittedName>
</protein>
<proteinExistence type="predicted"/>
<dbReference type="EMBL" id="CAIF01000178">
    <property type="protein sequence ID" value="CCH45006.1"/>
    <property type="molecule type" value="Genomic_DNA"/>
</dbReference>
<dbReference type="Proteomes" id="UP000009328">
    <property type="component" value="Unassembled WGS sequence"/>
</dbReference>
<organism evidence="1 2">
    <name type="scientific">Wickerhamomyces ciferrii (strain ATCC 14091 / BCRC 22168 / CBS 111 / JCM 3599 / NBRC 0793 / NRRL Y-1031 F-60-10)</name>
    <name type="common">Yeast</name>
    <name type="synonym">Pichia ciferrii</name>
    <dbReference type="NCBI Taxonomy" id="1206466"/>
    <lineage>
        <taxon>Eukaryota</taxon>
        <taxon>Fungi</taxon>
        <taxon>Dikarya</taxon>
        <taxon>Ascomycota</taxon>
        <taxon>Saccharomycotina</taxon>
        <taxon>Saccharomycetes</taxon>
        <taxon>Phaffomycetales</taxon>
        <taxon>Wickerhamomycetaceae</taxon>
        <taxon>Wickerhamomyces</taxon>
    </lineage>
</organism>
<name>K0KPR9_WICCF</name>
<evidence type="ECO:0000313" key="2">
    <source>
        <dbReference type="Proteomes" id="UP000009328"/>
    </source>
</evidence>
<keyword evidence="2" id="KW-1185">Reference proteome</keyword>
<gene>
    <name evidence="1" type="ORF">BN7_4585</name>
</gene>
<sequence>MSTDHLIQVILLHTKTFELKDVYESNLIKVTASLVLDDQKKLRTNFDEIISVSTNERINSTKLNWLNSHIYNLLEIGVPAVLDLLKEDVNILHKTPAIVEVDLTLFLHVMEKVDLKFDIYQRLNEINDDVANDFIANSPSALSNETLDLIDELYSNLFHYLDLGIQKKLVKDQIEGISDKNYQRKVSRVLYDNIYCYLKDLELLDLYIPMVKRLDNSLALLLQSHIESFKKKIEESEDNAQETVGNGDITHFDEGDLAVLSLGRQHVSPKDQ</sequence>
<dbReference type="HOGENOM" id="CLU_1023799_0_0_1"/>
<dbReference type="InParanoid" id="K0KPR9"/>
<reference evidence="1 2" key="1">
    <citation type="journal article" date="2012" name="Eukaryot. Cell">
        <title>Draft genome sequence of Wickerhamomyces ciferrii NRRL Y-1031 F-60-10.</title>
        <authorList>
            <person name="Schneider J."/>
            <person name="Andrea H."/>
            <person name="Blom J."/>
            <person name="Jaenicke S."/>
            <person name="Ruckert C."/>
            <person name="Schorsch C."/>
            <person name="Szczepanowski R."/>
            <person name="Farwick M."/>
            <person name="Goesmann A."/>
            <person name="Puhler A."/>
            <person name="Schaffer S."/>
            <person name="Tauch A."/>
            <person name="Kohler T."/>
            <person name="Brinkrolf K."/>
        </authorList>
    </citation>
    <scope>NUCLEOTIDE SEQUENCE [LARGE SCALE GENOMIC DNA]</scope>
    <source>
        <strain evidence="2">ATCC 14091 / BCRC 22168 / CBS 111 / JCM 3599 / NBRC 0793 / NRRL Y-1031 F-60-10</strain>
    </source>
</reference>